<keyword evidence="1 4" id="KW-0808">Transferase</keyword>
<dbReference type="AlphaFoldDB" id="A0A6N4W5Q9"/>
<feature type="domain" description="N-acetyltransferase" evidence="3">
    <location>
        <begin position="4"/>
        <end position="153"/>
    </location>
</feature>
<sequence length="153" mass="17106">MPTARVTRLTESDWEQFAALRLRALADAFGTADEQYLAESQMTPGNWRQRLRDHAQFVAFVTDRPAGLIAAHQEDPGTVYLYSLWLDPRVRGRGLGRQLVAAALDWARRGGARVVTLRMARDNNIARAVYESFGFTEVADDGRAEVAMVLRVG</sequence>
<evidence type="ECO:0000313" key="4">
    <source>
        <dbReference type="EMBL" id="BBZ75703.1"/>
    </source>
</evidence>
<dbReference type="InterPro" id="IPR000182">
    <property type="entry name" value="GNAT_dom"/>
</dbReference>
<protein>
    <submittedName>
        <fullName evidence="4">N-acetyltransferase</fullName>
    </submittedName>
</protein>
<dbReference type="GO" id="GO:0016747">
    <property type="term" value="F:acyltransferase activity, transferring groups other than amino-acyl groups"/>
    <property type="evidence" value="ECO:0007669"/>
    <property type="project" value="InterPro"/>
</dbReference>
<keyword evidence="5" id="KW-1185">Reference proteome</keyword>
<dbReference type="Pfam" id="PF00583">
    <property type="entry name" value="Acetyltransf_1"/>
    <property type="match status" value="1"/>
</dbReference>
<dbReference type="RefSeq" id="WP_163803274.1">
    <property type="nucleotide sequence ID" value="NZ_AP022620.1"/>
</dbReference>
<dbReference type="KEGG" id="many:MANY_10400"/>
<name>A0A6N4W5Q9_9MYCO</name>
<dbReference type="SUPFAM" id="SSF55729">
    <property type="entry name" value="Acyl-CoA N-acyltransferases (Nat)"/>
    <property type="match status" value="1"/>
</dbReference>
<dbReference type="Gene3D" id="3.40.630.30">
    <property type="match status" value="1"/>
</dbReference>
<gene>
    <name evidence="4" type="ORF">MANY_10400</name>
</gene>
<dbReference type="InterPro" id="IPR050832">
    <property type="entry name" value="Bact_Acetyltransf"/>
</dbReference>
<reference evidence="4 5" key="1">
    <citation type="journal article" date="2019" name="Emerg. Microbes Infect.">
        <title>Comprehensive subspecies identification of 175 nontuberculous mycobacteria species based on 7547 genomic profiles.</title>
        <authorList>
            <person name="Matsumoto Y."/>
            <person name="Kinjo T."/>
            <person name="Motooka D."/>
            <person name="Nabeya D."/>
            <person name="Jung N."/>
            <person name="Uechi K."/>
            <person name="Horii T."/>
            <person name="Iida T."/>
            <person name="Fujita J."/>
            <person name="Nakamura S."/>
        </authorList>
    </citation>
    <scope>NUCLEOTIDE SEQUENCE [LARGE SCALE GENOMIC DNA]</scope>
    <source>
        <strain evidence="4 5">JCM 30275</strain>
    </source>
</reference>
<evidence type="ECO:0000259" key="3">
    <source>
        <dbReference type="PROSITE" id="PS51186"/>
    </source>
</evidence>
<evidence type="ECO:0000256" key="1">
    <source>
        <dbReference type="ARBA" id="ARBA00022679"/>
    </source>
</evidence>
<evidence type="ECO:0000256" key="2">
    <source>
        <dbReference type="ARBA" id="ARBA00023315"/>
    </source>
</evidence>
<keyword evidence="2" id="KW-0012">Acyltransferase</keyword>
<evidence type="ECO:0000313" key="5">
    <source>
        <dbReference type="Proteomes" id="UP000467249"/>
    </source>
</evidence>
<dbReference type="PROSITE" id="PS51186">
    <property type="entry name" value="GNAT"/>
    <property type="match status" value="1"/>
</dbReference>
<organism evidence="4 5">
    <name type="scientific">Mycolicibacterium anyangense</name>
    <dbReference type="NCBI Taxonomy" id="1431246"/>
    <lineage>
        <taxon>Bacteria</taxon>
        <taxon>Bacillati</taxon>
        <taxon>Actinomycetota</taxon>
        <taxon>Actinomycetes</taxon>
        <taxon>Mycobacteriales</taxon>
        <taxon>Mycobacteriaceae</taxon>
        <taxon>Mycolicibacterium</taxon>
    </lineage>
</organism>
<dbReference type="InterPro" id="IPR016181">
    <property type="entry name" value="Acyl_CoA_acyltransferase"/>
</dbReference>
<proteinExistence type="predicted"/>
<dbReference type="Proteomes" id="UP000467249">
    <property type="component" value="Chromosome"/>
</dbReference>
<dbReference type="PANTHER" id="PTHR43877">
    <property type="entry name" value="AMINOALKYLPHOSPHONATE N-ACETYLTRANSFERASE-RELATED-RELATED"/>
    <property type="match status" value="1"/>
</dbReference>
<accession>A0A6N4W5Q9</accession>
<dbReference type="CDD" id="cd04301">
    <property type="entry name" value="NAT_SF"/>
    <property type="match status" value="1"/>
</dbReference>
<dbReference type="EMBL" id="AP022620">
    <property type="protein sequence ID" value="BBZ75703.1"/>
    <property type="molecule type" value="Genomic_DNA"/>
</dbReference>